<dbReference type="InterPro" id="IPR057678">
    <property type="entry name" value="DUF7918"/>
</dbReference>
<proteinExistence type="predicted"/>
<feature type="region of interest" description="Disordered" evidence="1">
    <location>
        <begin position="331"/>
        <end position="353"/>
    </location>
</feature>
<comment type="caution">
    <text evidence="3">The sequence shown here is derived from an EMBL/GenBank/DDBJ whole genome shotgun (WGS) entry which is preliminary data.</text>
</comment>
<dbReference type="Proteomes" id="UP000696280">
    <property type="component" value="Unassembled WGS sequence"/>
</dbReference>
<dbReference type="Pfam" id="PF25534">
    <property type="entry name" value="DUF7918"/>
    <property type="match status" value="1"/>
</dbReference>
<gene>
    <name evidence="3" type="ORF">HYFRA_00003344</name>
</gene>
<evidence type="ECO:0000313" key="3">
    <source>
        <dbReference type="EMBL" id="CAG8953145.1"/>
    </source>
</evidence>
<dbReference type="AlphaFoldDB" id="A0A9N9KW18"/>
<dbReference type="EMBL" id="CAJVRL010000049">
    <property type="protein sequence ID" value="CAG8953145.1"/>
    <property type="molecule type" value="Genomic_DNA"/>
</dbReference>
<evidence type="ECO:0000313" key="4">
    <source>
        <dbReference type="Proteomes" id="UP000696280"/>
    </source>
</evidence>
<feature type="compositionally biased region" description="Basic residues" evidence="1">
    <location>
        <begin position="343"/>
        <end position="353"/>
    </location>
</feature>
<feature type="compositionally biased region" description="Basic and acidic residues" evidence="1">
    <location>
        <begin position="331"/>
        <end position="342"/>
    </location>
</feature>
<name>A0A9N9KW18_9HELO</name>
<dbReference type="PANTHER" id="PTHR36223">
    <property type="entry name" value="BETA-LACTAMASE-TYPE TRANSPEPTIDASE FOLD DOMAIN CONTAINING PROTEIN"/>
    <property type="match status" value="1"/>
</dbReference>
<keyword evidence="4" id="KW-1185">Reference proteome</keyword>
<feature type="domain" description="DUF7918" evidence="2">
    <location>
        <begin position="9"/>
        <end position="253"/>
    </location>
</feature>
<organism evidence="3 4">
    <name type="scientific">Hymenoscyphus fraxineus</name>
    <dbReference type="NCBI Taxonomy" id="746836"/>
    <lineage>
        <taxon>Eukaryota</taxon>
        <taxon>Fungi</taxon>
        <taxon>Dikarya</taxon>
        <taxon>Ascomycota</taxon>
        <taxon>Pezizomycotina</taxon>
        <taxon>Leotiomycetes</taxon>
        <taxon>Helotiales</taxon>
        <taxon>Helotiaceae</taxon>
        <taxon>Hymenoscyphus</taxon>
    </lineage>
</organism>
<sequence length="373" mass="42495">MAIHPDLPGIEVTVSVGGEQLFEYAAENEILPRPLPKNARNRKKLLHQHQATITKYIEVVDGSVFTINLSAQAPYVLDCPKLQFRAFVDNNWIREPIMTQEDYKDKNWSDVVEGPVGEVDSGHRPMIFSTVETTSEQFTKAVVAEHKDKMNGVGEIIVEVHRRTEGRAAKPSKDEITRDFEVTYEDKVHEKATALTATSHGTTYGVAARGDTEYNLGVWQTATIDGEDFMRAQFVFKYRSKEALKKLLVIPRSPSPDPEPEELEITHHRSIQPQVRRPAQARIDDAILTAEEREELTKKLAEMRGVKREREDENIKEELLTEMDIKREHLGTIDSGFGDRGESRRRKKPKKWTGKTIVDLTESDQEIDPIVLE</sequence>
<dbReference type="PANTHER" id="PTHR36223:SF1">
    <property type="entry name" value="TRANSCRIPTION ELONGATION FACTOR EAF N-TERMINAL DOMAIN-CONTAINING PROTEIN"/>
    <property type="match status" value="1"/>
</dbReference>
<reference evidence="3" key="1">
    <citation type="submission" date="2021-07" db="EMBL/GenBank/DDBJ databases">
        <authorList>
            <person name="Durling M."/>
        </authorList>
    </citation>
    <scope>NUCLEOTIDE SEQUENCE</scope>
</reference>
<evidence type="ECO:0000256" key="1">
    <source>
        <dbReference type="SAM" id="MobiDB-lite"/>
    </source>
</evidence>
<protein>
    <recommendedName>
        <fullName evidence="2">DUF7918 domain-containing protein</fullName>
    </recommendedName>
</protein>
<evidence type="ECO:0000259" key="2">
    <source>
        <dbReference type="Pfam" id="PF25534"/>
    </source>
</evidence>
<accession>A0A9N9KW18</accession>
<dbReference type="OrthoDB" id="3496536at2759"/>